<organism evidence="2 3">
    <name type="scientific">Gouania willdenowi</name>
    <name type="common">Blunt-snouted clingfish</name>
    <name type="synonym">Lepadogaster willdenowi</name>
    <dbReference type="NCBI Taxonomy" id="441366"/>
    <lineage>
        <taxon>Eukaryota</taxon>
        <taxon>Metazoa</taxon>
        <taxon>Chordata</taxon>
        <taxon>Craniata</taxon>
        <taxon>Vertebrata</taxon>
        <taxon>Euteleostomi</taxon>
        <taxon>Actinopterygii</taxon>
        <taxon>Neopterygii</taxon>
        <taxon>Teleostei</taxon>
        <taxon>Neoteleostei</taxon>
        <taxon>Acanthomorphata</taxon>
        <taxon>Ovalentaria</taxon>
        <taxon>Blenniimorphae</taxon>
        <taxon>Blenniiformes</taxon>
        <taxon>Gobiesocoidei</taxon>
        <taxon>Gobiesocidae</taxon>
        <taxon>Gobiesocinae</taxon>
        <taxon>Gouania</taxon>
    </lineage>
</organism>
<dbReference type="AlphaFoldDB" id="A0A8C5DTD1"/>
<keyword evidence="3" id="KW-1185">Reference proteome</keyword>
<evidence type="ECO:0008006" key="4">
    <source>
        <dbReference type="Google" id="ProtNLM"/>
    </source>
</evidence>
<proteinExistence type="predicted"/>
<sequence>MEVFQETEQCAESSRNTVVVSGVPTDVLPADRMTDKLINHFQNRRKSDGGDVKFVRFPTNTNGVAFITFMDGAGEKSACFVVNTGSVISKHRTPLKKDVFSYVSNATLDLSMFDVDLEVFLGRLRSRHRSLRFTPLSGQKRALIEGPFTAAKALREELICMAARLQKYDSHHAAVEEGVCEDDAEQREADRTETSLGHVCDVARFEEGGRARDTVDAFRHCKKKMLQRQVVGEESDLTPPPASDPPAPPQEGAEPHSQRQEGAVSHSQRQEGQEGAELRSQRQEGAEPHSQVQEVLDLSVTENLQDVSVSPWSDLIGPEEMWVDLMTFQYIDTFQRTALNECLGHVLMSHECFEENDLVRVSLSEAPPPQGCSAVHEASENLQRLFDAWQHTLTVHEVQAEPHDHEKLSKICINAASLYKDVLYTIRGSKVKIIGPSTSSYLFYISVMDKVTDYLLPPGGANDH</sequence>
<dbReference type="Proteomes" id="UP000694680">
    <property type="component" value="Chromosome 2"/>
</dbReference>
<dbReference type="Gene3D" id="3.30.70.330">
    <property type="match status" value="1"/>
</dbReference>
<feature type="compositionally biased region" description="Basic and acidic residues" evidence="1">
    <location>
        <begin position="268"/>
        <end position="287"/>
    </location>
</feature>
<reference evidence="2" key="3">
    <citation type="submission" date="2025-09" db="UniProtKB">
        <authorList>
            <consortium name="Ensembl"/>
        </authorList>
    </citation>
    <scope>IDENTIFICATION</scope>
</reference>
<name>A0A8C5DTD1_GOUWI</name>
<evidence type="ECO:0000313" key="3">
    <source>
        <dbReference type="Proteomes" id="UP000694680"/>
    </source>
</evidence>
<dbReference type="InterPro" id="IPR012677">
    <property type="entry name" value="Nucleotide-bd_a/b_plait_sf"/>
</dbReference>
<dbReference type="Ensembl" id="ENSGWIT00000012964.1">
    <property type="protein sequence ID" value="ENSGWIP00000011592.1"/>
    <property type="gene ID" value="ENSGWIG00000006832.1"/>
</dbReference>
<reference evidence="2" key="1">
    <citation type="submission" date="2020-06" db="EMBL/GenBank/DDBJ databases">
        <authorList>
            <consortium name="Wellcome Sanger Institute Data Sharing"/>
        </authorList>
    </citation>
    <scope>NUCLEOTIDE SEQUENCE [LARGE SCALE GENOMIC DNA]</scope>
</reference>
<feature type="region of interest" description="Disordered" evidence="1">
    <location>
        <begin position="229"/>
        <end position="292"/>
    </location>
</feature>
<dbReference type="PANTHER" id="PTHR15225">
    <property type="entry name" value="INTERFERON-INDUCED PROTEIN 35/NMI N-MYC/STAT INTERACTING PROTEIN"/>
    <property type="match status" value="1"/>
</dbReference>
<feature type="compositionally biased region" description="Pro residues" evidence="1">
    <location>
        <begin position="238"/>
        <end position="249"/>
    </location>
</feature>
<dbReference type="PANTHER" id="PTHR15225:SF8">
    <property type="entry name" value="RNA-BINDING PROTEIN 43"/>
    <property type="match status" value="1"/>
</dbReference>
<evidence type="ECO:0000313" key="2">
    <source>
        <dbReference type="Ensembl" id="ENSGWIP00000011592.1"/>
    </source>
</evidence>
<accession>A0A8C5DTD1</accession>
<evidence type="ECO:0000256" key="1">
    <source>
        <dbReference type="SAM" id="MobiDB-lite"/>
    </source>
</evidence>
<reference evidence="2" key="2">
    <citation type="submission" date="2025-08" db="UniProtKB">
        <authorList>
            <consortium name="Ensembl"/>
        </authorList>
    </citation>
    <scope>IDENTIFICATION</scope>
</reference>
<protein>
    <recommendedName>
        <fullName evidence="4">RRM domain-containing protein</fullName>
    </recommendedName>
</protein>